<evidence type="ECO:0000313" key="7">
    <source>
        <dbReference type="Proteomes" id="UP000504635"/>
    </source>
</evidence>
<dbReference type="GeneID" id="115881864"/>
<dbReference type="GO" id="GO:0005615">
    <property type="term" value="C:extracellular space"/>
    <property type="evidence" value="ECO:0007669"/>
    <property type="project" value="TreeGrafter"/>
</dbReference>
<feature type="domain" description="Lipase" evidence="6">
    <location>
        <begin position="51"/>
        <end position="301"/>
    </location>
</feature>
<dbReference type="CDD" id="cd00707">
    <property type="entry name" value="Pancreat_lipase_like"/>
    <property type="match status" value="1"/>
</dbReference>
<name>A0A6J2XXC7_SITOR</name>
<reference evidence="8 9" key="1">
    <citation type="submission" date="2025-04" db="UniProtKB">
        <authorList>
            <consortium name="RefSeq"/>
        </authorList>
    </citation>
    <scope>IDENTIFICATION</scope>
    <source>
        <tissue evidence="8 9">Gonads</tissue>
    </source>
</reference>
<dbReference type="AlphaFoldDB" id="A0A6J2XXC7"/>
<dbReference type="PANTHER" id="PTHR11610:SF151">
    <property type="entry name" value="PHOSPHOLIPASE A1 MEMBER A-LIKE PROTEIN"/>
    <property type="match status" value="1"/>
</dbReference>
<sequence length="422" mass="48253">MWEYFFVLVSSVIPYAWTQNKTDYTLYTHQFPNTRQLTLSFGPCRVVLNPQCPDPDITFFMYSTRNPENPEQVYMATHVRGTNLHKTVFDPSKPTKIIIHGYNSNMFLNGLIELRREYLKTNDYNIFAIDWSPLNKSPCYPAAVWNARHVGTCTAQLVDRIRDMGAKDIHVIGFSLGAHIANYLSIALRPYVLPRITGLDPALPGFITTDTENKLDMSDADFVDVYHTNAFMQGKAEESGHVDFYFNGGSIQPGCWGTDNFFSCNHHRAPLYYAESINTNMGFWGWQCPSFYVYLFGRCPPNEIQVLLGENIDKSLFGTYMVVTSSAPPFAIGKLNTSFSFNRIIYPHLPSYATGKNPIAMLQHYQNEVLEPSVIEEDELFKEALEENKKKDTDTVPSNVFYGKYKLQPHYFGKEDVNNELI</sequence>
<dbReference type="Pfam" id="PF00151">
    <property type="entry name" value="Lipase"/>
    <property type="match status" value="1"/>
</dbReference>
<dbReference type="GO" id="GO:0017171">
    <property type="term" value="F:serine hydrolase activity"/>
    <property type="evidence" value="ECO:0007669"/>
    <property type="project" value="TreeGrafter"/>
</dbReference>
<dbReference type="PANTHER" id="PTHR11610">
    <property type="entry name" value="LIPASE"/>
    <property type="match status" value="1"/>
</dbReference>
<keyword evidence="5" id="KW-0732">Signal</keyword>
<evidence type="ECO:0000256" key="1">
    <source>
        <dbReference type="ARBA" id="ARBA00004613"/>
    </source>
</evidence>
<proteinExistence type="inferred from homology"/>
<dbReference type="OrthoDB" id="199913at2759"/>
<dbReference type="SUPFAM" id="SSF53474">
    <property type="entry name" value="alpha/beta-Hydrolases"/>
    <property type="match status" value="1"/>
</dbReference>
<feature type="chain" id="PRO_5044642921" evidence="5">
    <location>
        <begin position="19"/>
        <end position="422"/>
    </location>
</feature>
<dbReference type="RefSeq" id="XP_030755421.1">
    <property type="nucleotide sequence ID" value="XM_030899561.1"/>
</dbReference>
<comment type="similarity">
    <text evidence="2 4">Belongs to the AB hydrolase superfamily. Lipase family.</text>
</comment>
<accession>A0A6J2XXC7</accession>
<evidence type="ECO:0000313" key="8">
    <source>
        <dbReference type="RefSeq" id="XP_030755420.1"/>
    </source>
</evidence>
<organism evidence="7 8">
    <name type="scientific">Sitophilus oryzae</name>
    <name type="common">Rice weevil</name>
    <name type="synonym">Curculio oryzae</name>
    <dbReference type="NCBI Taxonomy" id="7048"/>
    <lineage>
        <taxon>Eukaryota</taxon>
        <taxon>Metazoa</taxon>
        <taxon>Ecdysozoa</taxon>
        <taxon>Arthropoda</taxon>
        <taxon>Hexapoda</taxon>
        <taxon>Insecta</taxon>
        <taxon>Pterygota</taxon>
        <taxon>Neoptera</taxon>
        <taxon>Endopterygota</taxon>
        <taxon>Coleoptera</taxon>
        <taxon>Polyphaga</taxon>
        <taxon>Cucujiformia</taxon>
        <taxon>Curculionidae</taxon>
        <taxon>Dryophthorinae</taxon>
        <taxon>Sitophilus</taxon>
    </lineage>
</organism>
<gene>
    <name evidence="8 9" type="primary">LOC115881864</name>
</gene>
<evidence type="ECO:0000256" key="4">
    <source>
        <dbReference type="RuleBase" id="RU004262"/>
    </source>
</evidence>
<dbReference type="GO" id="GO:0016042">
    <property type="term" value="P:lipid catabolic process"/>
    <property type="evidence" value="ECO:0007669"/>
    <property type="project" value="TreeGrafter"/>
</dbReference>
<dbReference type="InterPro" id="IPR000734">
    <property type="entry name" value="TAG_lipase"/>
</dbReference>
<evidence type="ECO:0000313" key="9">
    <source>
        <dbReference type="RefSeq" id="XP_030755421.1"/>
    </source>
</evidence>
<dbReference type="KEGG" id="soy:115881864"/>
<evidence type="ECO:0000259" key="6">
    <source>
        <dbReference type="Pfam" id="PF00151"/>
    </source>
</evidence>
<dbReference type="Gene3D" id="3.40.50.1820">
    <property type="entry name" value="alpha/beta hydrolase"/>
    <property type="match status" value="1"/>
</dbReference>
<protein>
    <submittedName>
        <fullName evidence="8">Pancreatic triacylglycerol lipase-like isoform X1</fullName>
    </submittedName>
    <submittedName>
        <fullName evidence="9">Pancreatic triacylglycerol lipase-like isoform X2</fullName>
    </submittedName>
</protein>
<evidence type="ECO:0000256" key="2">
    <source>
        <dbReference type="ARBA" id="ARBA00010701"/>
    </source>
</evidence>
<evidence type="ECO:0000256" key="3">
    <source>
        <dbReference type="ARBA" id="ARBA00022525"/>
    </source>
</evidence>
<dbReference type="InterPro" id="IPR013818">
    <property type="entry name" value="Lipase"/>
</dbReference>
<dbReference type="InterPro" id="IPR033906">
    <property type="entry name" value="Lipase_N"/>
</dbReference>
<dbReference type="RefSeq" id="XP_030755420.1">
    <property type="nucleotide sequence ID" value="XM_030899560.1"/>
</dbReference>
<comment type="subcellular location">
    <subcellularLocation>
        <location evidence="1">Secreted</location>
    </subcellularLocation>
</comment>
<dbReference type="Proteomes" id="UP000504635">
    <property type="component" value="Unplaced"/>
</dbReference>
<keyword evidence="7" id="KW-1185">Reference proteome</keyword>
<dbReference type="FunFam" id="3.40.50.1820:FF:000076">
    <property type="entry name" value="phospholipase A1"/>
    <property type="match status" value="1"/>
</dbReference>
<evidence type="ECO:0000256" key="5">
    <source>
        <dbReference type="SAM" id="SignalP"/>
    </source>
</evidence>
<keyword evidence="3" id="KW-0964">Secreted</keyword>
<feature type="signal peptide" evidence="5">
    <location>
        <begin position="1"/>
        <end position="18"/>
    </location>
</feature>
<dbReference type="InterPro" id="IPR029058">
    <property type="entry name" value="AB_hydrolase_fold"/>
</dbReference>
<dbReference type="GO" id="GO:0016298">
    <property type="term" value="F:lipase activity"/>
    <property type="evidence" value="ECO:0007669"/>
    <property type="project" value="InterPro"/>
</dbReference>